<evidence type="ECO:0000259" key="4">
    <source>
        <dbReference type="PROSITE" id="PS50110"/>
    </source>
</evidence>
<dbReference type="EMBL" id="PIPS01000003">
    <property type="protein sequence ID" value="RUO42451.1"/>
    <property type="molecule type" value="Genomic_DNA"/>
</dbReference>
<dbReference type="Gene3D" id="3.30.450.40">
    <property type="match status" value="1"/>
</dbReference>
<dbReference type="InterPro" id="IPR001789">
    <property type="entry name" value="Sig_transdc_resp-reg_receiver"/>
</dbReference>
<dbReference type="Pfam" id="PF01590">
    <property type="entry name" value="GAF"/>
    <property type="match status" value="1"/>
</dbReference>
<gene>
    <name evidence="6" type="ORF">CWE23_10160</name>
</gene>
<keyword evidence="7" id="KW-1185">Reference proteome</keyword>
<dbReference type="PROSITE" id="PS50883">
    <property type="entry name" value="EAL"/>
    <property type="match status" value="1"/>
</dbReference>
<dbReference type="InterPro" id="IPR011006">
    <property type="entry name" value="CheY-like_superfamily"/>
</dbReference>
<feature type="domain" description="EAL" evidence="5">
    <location>
        <begin position="140"/>
        <end position="395"/>
    </location>
</feature>
<dbReference type="Gene3D" id="3.40.50.2300">
    <property type="match status" value="1"/>
</dbReference>
<dbReference type="InterPro" id="IPR050706">
    <property type="entry name" value="Cyclic-di-GMP_PDE-like"/>
</dbReference>
<evidence type="ECO:0000256" key="3">
    <source>
        <dbReference type="PROSITE-ProRule" id="PRU00169"/>
    </source>
</evidence>
<feature type="modified residue" description="4-aspartylphosphate" evidence="3">
    <location>
        <position position="55"/>
    </location>
</feature>
<dbReference type="Gene3D" id="3.20.20.450">
    <property type="entry name" value="EAL domain"/>
    <property type="match status" value="1"/>
</dbReference>
<dbReference type="InterPro" id="IPR029016">
    <property type="entry name" value="GAF-like_dom_sf"/>
</dbReference>
<reference evidence="7" key="1">
    <citation type="journal article" date="2018" name="Front. Microbiol.">
        <title>Genome-Based Analysis Reveals the Taxonomy and Diversity of the Family Idiomarinaceae.</title>
        <authorList>
            <person name="Liu Y."/>
            <person name="Lai Q."/>
            <person name="Shao Z."/>
        </authorList>
    </citation>
    <scope>NUCLEOTIDE SEQUENCE [LARGE SCALE GENOMIC DNA]</scope>
    <source>
        <strain evidence="7">SN-14</strain>
    </source>
</reference>
<proteinExistence type="predicted"/>
<dbReference type="GO" id="GO:0016301">
    <property type="term" value="F:kinase activity"/>
    <property type="evidence" value="ECO:0007669"/>
    <property type="project" value="UniProtKB-KW"/>
</dbReference>
<feature type="domain" description="Response regulatory" evidence="4">
    <location>
        <begin position="6"/>
        <end position="125"/>
    </location>
</feature>
<evidence type="ECO:0000313" key="7">
    <source>
        <dbReference type="Proteomes" id="UP000286680"/>
    </source>
</evidence>
<dbReference type="AlphaFoldDB" id="A0AA94EEK1"/>
<comment type="caution">
    <text evidence="6">The sequence shown here is derived from an EMBL/GenBank/DDBJ whole genome shotgun (WGS) entry which is preliminary data.</text>
</comment>
<dbReference type="Proteomes" id="UP000286680">
    <property type="component" value="Unassembled WGS sequence"/>
</dbReference>
<dbReference type="InterPro" id="IPR003018">
    <property type="entry name" value="GAF"/>
</dbReference>
<accession>A0AA94EEK1</accession>
<keyword evidence="1" id="KW-0808">Transferase</keyword>
<keyword evidence="2" id="KW-0418">Kinase</keyword>
<name>A0AA94EEK1_9GAMM</name>
<dbReference type="PROSITE" id="PS50110">
    <property type="entry name" value="RESPONSE_REGULATORY"/>
    <property type="match status" value="1"/>
</dbReference>
<evidence type="ECO:0000256" key="2">
    <source>
        <dbReference type="ARBA" id="ARBA00022777"/>
    </source>
</evidence>
<evidence type="ECO:0008006" key="8">
    <source>
        <dbReference type="Google" id="ProtNLM"/>
    </source>
</evidence>
<dbReference type="CDD" id="cd01948">
    <property type="entry name" value="EAL"/>
    <property type="match status" value="1"/>
</dbReference>
<dbReference type="SUPFAM" id="SSF55781">
    <property type="entry name" value="GAF domain-like"/>
    <property type="match status" value="1"/>
</dbReference>
<protein>
    <recommendedName>
        <fullName evidence="8">EAL domain-containing protein (Putative c-di-GMP-specific phosphodiesterase class I)</fullName>
    </recommendedName>
</protein>
<dbReference type="Pfam" id="PF00563">
    <property type="entry name" value="EAL"/>
    <property type="match status" value="1"/>
</dbReference>
<dbReference type="GO" id="GO:0071111">
    <property type="term" value="F:cyclic-guanylate-specific phosphodiesterase activity"/>
    <property type="evidence" value="ECO:0007669"/>
    <property type="project" value="InterPro"/>
</dbReference>
<sequence length="687" mass="77153">MHASNRILILDDQECVGITIRQMAEKIGLIAESTTCPNKFLHDAAHEPLSCLILDLIMPEVSGDQIIRELARTHSQTPLVLMSGGDRRVLWAAERSAKEHGLNVLGALEKPFFLKNLKKIFDRLPKKLRVDPPAEAFNAVVLDAEIIEQGIRNNEFFTVYQPKVDSSTQSLVGFEVLLRWFNPHIGVIAPDVFISAAEQFGLIDELTEYMFEGALRWFSQHSKYSGKKHLNIALNISPLSLDNPDLFERLTERCDFYCVKPQAVTLELTETHAMRDAVTSLDMLLSLRLKGFKLSIDDFGTGYSSLKQLVRLPFTELKIDKSFIGIATASREARHVIKTIIDMARALHLTTVAEGVESKEVLNLLQIYGCDQVQGYFIEKPLSGADMDRWLQQRRKNQEVIRTQLIQTLKSNGDSRFQDLTSVTALVTRILNVEYATISLLAGNTVTCTASVGFKPDPQDISETFCKYVVSREDAVIINSHDDSANGYQLPQSWGKDYHFYGGYPLYSKTGLLLGSLCALHNKPISIDEAGISALKQAAKLIELLIAESVKGAAGKALLKSQFERVDRVLDIIKPLGYQATLLVIKPHWQEPPHSLRWQLEKLELVLRKSCRRSDIVIRLSEREYAVLLVHNAGDGIEDIIMERVGKKLNQLQKTFDSWCFLGVDFATTKESADYSAQSLMAQLSPY</sequence>
<evidence type="ECO:0000256" key="1">
    <source>
        <dbReference type="ARBA" id="ARBA00022679"/>
    </source>
</evidence>
<evidence type="ECO:0000259" key="5">
    <source>
        <dbReference type="PROSITE" id="PS50883"/>
    </source>
</evidence>
<evidence type="ECO:0000313" key="6">
    <source>
        <dbReference type="EMBL" id="RUO42451.1"/>
    </source>
</evidence>
<dbReference type="GO" id="GO:0000160">
    <property type="term" value="P:phosphorelay signal transduction system"/>
    <property type="evidence" value="ECO:0007669"/>
    <property type="project" value="InterPro"/>
</dbReference>
<dbReference type="RefSeq" id="WP_126820179.1">
    <property type="nucleotide sequence ID" value="NZ_PIPS01000003.1"/>
</dbReference>
<organism evidence="6 7">
    <name type="scientific">Idiomarina aquatica</name>
    <dbReference type="NCBI Taxonomy" id="1327752"/>
    <lineage>
        <taxon>Bacteria</taxon>
        <taxon>Pseudomonadati</taxon>
        <taxon>Pseudomonadota</taxon>
        <taxon>Gammaproteobacteria</taxon>
        <taxon>Alteromonadales</taxon>
        <taxon>Idiomarinaceae</taxon>
        <taxon>Idiomarina</taxon>
    </lineage>
</organism>
<dbReference type="Pfam" id="PF00072">
    <property type="entry name" value="Response_reg"/>
    <property type="match status" value="1"/>
</dbReference>
<dbReference type="PANTHER" id="PTHR33121">
    <property type="entry name" value="CYCLIC DI-GMP PHOSPHODIESTERASE PDEF"/>
    <property type="match status" value="1"/>
</dbReference>
<dbReference type="SUPFAM" id="SSF52172">
    <property type="entry name" value="CheY-like"/>
    <property type="match status" value="1"/>
</dbReference>
<dbReference type="SMART" id="SM00052">
    <property type="entry name" value="EAL"/>
    <property type="match status" value="1"/>
</dbReference>
<dbReference type="SUPFAM" id="SSF141868">
    <property type="entry name" value="EAL domain-like"/>
    <property type="match status" value="1"/>
</dbReference>
<keyword evidence="3" id="KW-0597">Phosphoprotein</keyword>
<dbReference type="InterPro" id="IPR001633">
    <property type="entry name" value="EAL_dom"/>
</dbReference>
<dbReference type="InterPro" id="IPR035919">
    <property type="entry name" value="EAL_sf"/>
</dbReference>
<dbReference type="PANTHER" id="PTHR33121:SF71">
    <property type="entry name" value="OXYGEN SENSOR PROTEIN DOSP"/>
    <property type="match status" value="1"/>
</dbReference>
<dbReference type="SMART" id="SM00448">
    <property type="entry name" value="REC"/>
    <property type="match status" value="1"/>
</dbReference>